<dbReference type="AlphaFoldDB" id="A0A7H1NTD5"/>
<proteinExistence type="predicted"/>
<evidence type="ECO:0000256" key="2">
    <source>
        <dbReference type="SAM" id="Coils"/>
    </source>
</evidence>
<accession>A0A7H1NTD5</accession>
<feature type="coiled-coil region" evidence="2">
    <location>
        <begin position="89"/>
        <end position="130"/>
    </location>
</feature>
<feature type="repeat" description="TPR" evidence="1">
    <location>
        <begin position="215"/>
        <end position="248"/>
    </location>
</feature>
<keyword evidence="2" id="KW-0175">Coiled coil</keyword>
<reference evidence="5 6" key="1">
    <citation type="submission" date="2020-08" db="EMBL/GenBank/DDBJ databases">
        <title>Complete genome sequence of Entomobacter blattae G55GP.</title>
        <authorList>
            <person name="Poehlein A."/>
            <person name="Guzman J."/>
            <person name="Daniel R."/>
            <person name="Vilcinskas A."/>
        </authorList>
    </citation>
    <scope>NUCLEOTIDE SEQUENCE [LARGE SCALE GENOMIC DNA]</scope>
    <source>
        <strain evidence="5 6">G55GP</strain>
    </source>
</reference>
<evidence type="ECO:0000313" key="6">
    <source>
        <dbReference type="Proteomes" id="UP000516349"/>
    </source>
</evidence>
<evidence type="ECO:0000256" key="4">
    <source>
        <dbReference type="SAM" id="Phobius"/>
    </source>
</evidence>
<keyword evidence="4" id="KW-1133">Transmembrane helix</keyword>
<evidence type="ECO:0000313" key="5">
    <source>
        <dbReference type="EMBL" id="QNT79045.1"/>
    </source>
</evidence>
<dbReference type="Proteomes" id="UP000516349">
    <property type="component" value="Chromosome"/>
</dbReference>
<keyword evidence="4" id="KW-0472">Membrane</keyword>
<dbReference type="KEGG" id="ebla:JGUZn3_18310"/>
<gene>
    <name evidence="5" type="ORF">JGUZn3_18310</name>
</gene>
<dbReference type="EMBL" id="CP060244">
    <property type="protein sequence ID" value="QNT79045.1"/>
    <property type="molecule type" value="Genomic_DNA"/>
</dbReference>
<organism evidence="5 6">
    <name type="scientific">Entomobacter blattae</name>
    <dbReference type="NCBI Taxonomy" id="2762277"/>
    <lineage>
        <taxon>Bacteria</taxon>
        <taxon>Pseudomonadati</taxon>
        <taxon>Pseudomonadota</taxon>
        <taxon>Alphaproteobacteria</taxon>
        <taxon>Acetobacterales</taxon>
        <taxon>Acetobacteraceae</taxon>
        <taxon>Entomobacter</taxon>
    </lineage>
</organism>
<keyword evidence="6" id="KW-1185">Reference proteome</keyword>
<feature type="region of interest" description="Disordered" evidence="3">
    <location>
        <begin position="133"/>
        <end position="187"/>
    </location>
</feature>
<feature type="region of interest" description="Disordered" evidence="3">
    <location>
        <begin position="62"/>
        <end position="81"/>
    </location>
</feature>
<protein>
    <submittedName>
        <fullName evidence="5">Uncharacterized protein</fullName>
    </submittedName>
</protein>
<keyword evidence="1" id="KW-0802">TPR repeat</keyword>
<dbReference type="Gene3D" id="1.25.40.10">
    <property type="entry name" value="Tetratricopeptide repeat domain"/>
    <property type="match status" value="1"/>
</dbReference>
<sequence length="303" mass="32497">MSPYCRFIRPAMAGFRQVICLVVIAGWMVAYFGTSKGYAQSDTDGGLQDQVSELRQQITQLQGQLASTGSSDDDDDDDHARRAGTGQILTQLLQRVSDLEQQQREMRGQLDQLTNDLQQKTELLKKQISDMNFASQHGGGEASTVAPTSGELTTEKRGEATPSSAAQHAQQDSSPAPSASPLQAAQAALSKRDYSLAQGYAEQSLSSAHTASTQAESYYLLGRAHSGMKDYGQAAVAYYHAYQKSPRSSKGQHALLGVSLAMLADGKKKEACQAAEKLKSEFPSPEANVKAALVSVKKRAGCS</sequence>
<evidence type="ECO:0000256" key="3">
    <source>
        <dbReference type="SAM" id="MobiDB-lite"/>
    </source>
</evidence>
<name>A0A7H1NTD5_9PROT</name>
<dbReference type="PROSITE" id="PS50005">
    <property type="entry name" value="TPR"/>
    <property type="match status" value="1"/>
</dbReference>
<evidence type="ECO:0000256" key="1">
    <source>
        <dbReference type="PROSITE-ProRule" id="PRU00339"/>
    </source>
</evidence>
<dbReference type="SUPFAM" id="SSF48452">
    <property type="entry name" value="TPR-like"/>
    <property type="match status" value="1"/>
</dbReference>
<dbReference type="InterPro" id="IPR019734">
    <property type="entry name" value="TPR_rpt"/>
</dbReference>
<feature type="compositionally biased region" description="Low complexity" evidence="3">
    <location>
        <begin position="162"/>
        <end position="187"/>
    </location>
</feature>
<dbReference type="InterPro" id="IPR011990">
    <property type="entry name" value="TPR-like_helical_dom_sf"/>
</dbReference>
<keyword evidence="4" id="KW-0812">Transmembrane</keyword>
<feature type="transmembrane region" description="Helical" evidence="4">
    <location>
        <begin position="12"/>
        <end position="33"/>
    </location>
</feature>